<dbReference type="Pfam" id="PF13798">
    <property type="entry name" value="PCYCGC"/>
    <property type="match status" value="1"/>
</dbReference>
<dbReference type="EMBL" id="JBHSNC010000021">
    <property type="protein sequence ID" value="MFC5529172.1"/>
    <property type="molecule type" value="Genomic_DNA"/>
</dbReference>
<reference evidence="3" key="1">
    <citation type="journal article" date="2019" name="Int. J. Syst. Evol. Microbiol.">
        <title>The Global Catalogue of Microorganisms (GCM) 10K type strain sequencing project: providing services to taxonomists for standard genome sequencing and annotation.</title>
        <authorList>
            <consortium name="The Broad Institute Genomics Platform"/>
            <consortium name="The Broad Institute Genome Sequencing Center for Infectious Disease"/>
            <person name="Wu L."/>
            <person name="Ma J."/>
        </authorList>
    </citation>
    <scope>NUCLEOTIDE SEQUENCE [LARGE SCALE GENOMIC DNA]</scope>
    <source>
        <strain evidence="3">CGMCC 1.18578</strain>
    </source>
</reference>
<organism evidence="2 3">
    <name type="scientific">Cohnella yongneupensis</name>
    <dbReference type="NCBI Taxonomy" id="425006"/>
    <lineage>
        <taxon>Bacteria</taxon>
        <taxon>Bacillati</taxon>
        <taxon>Bacillota</taxon>
        <taxon>Bacilli</taxon>
        <taxon>Bacillales</taxon>
        <taxon>Paenibacillaceae</taxon>
        <taxon>Cohnella</taxon>
    </lineage>
</organism>
<evidence type="ECO:0000313" key="2">
    <source>
        <dbReference type="EMBL" id="MFC5529172.1"/>
    </source>
</evidence>
<accession>A0ABW0R012</accession>
<feature type="signal peptide" evidence="1">
    <location>
        <begin position="1"/>
        <end position="21"/>
    </location>
</feature>
<dbReference type="Proteomes" id="UP001596108">
    <property type="component" value="Unassembled WGS sequence"/>
</dbReference>
<evidence type="ECO:0000256" key="1">
    <source>
        <dbReference type="SAM" id="SignalP"/>
    </source>
</evidence>
<keyword evidence="3" id="KW-1185">Reference proteome</keyword>
<gene>
    <name evidence="2" type="ORF">ACFPQ4_06870</name>
</gene>
<name>A0ABW0R012_9BACL</name>
<sequence>MKAKWLLALPTALLTCGIVLVACGSGGSHVHATNSETWEQEASLADMPSFIDNFSVRTKHLYAIVGQYEELMKTVNCYCGCMEYEDDPHVGLFRCYVASKTEDGVTWTNHSGLCGICTEELADIEKWSKEGKSDEEIRQLIEQNFNPNYKA</sequence>
<proteinExistence type="predicted"/>
<comment type="caution">
    <text evidence="2">The sequence shown here is derived from an EMBL/GenBank/DDBJ whole genome shotgun (WGS) entry which is preliminary data.</text>
</comment>
<keyword evidence="1" id="KW-0732">Signal</keyword>
<feature type="chain" id="PRO_5046006893" evidence="1">
    <location>
        <begin position="22"/>
        <end position="151"/>
    </location>
</feature>
<evidence type="ECO:0000313" key="3">
    <source>
        <dbReference type="Proteomes" id="UP001596108"/>
    </source>
</evidence>
<dbReference type="RefSeq" id="WP_378111041.1">
    <property type="nucleotide sequence ID" value="NZ_JBHSNC010000021.1"/>
</dbReference>
<dbReference type="InterPro" id="IPR025673">
    <property type="entry name" value="PCYCGC"/>
</dbReference>
<dbReference type="PROSITE" id="PS51257">
    <property type="entry name" value="PROKAR_LIPOPROTEIN"/>
    <property type="match status" value="1"/>
</dbReference>
<protein>
    <submittedName>
        <fullName evidence="2">PCYCGC motif-containing (Lipo)protein</fullName>
    </submittedName>
</protein>